<gene>
    <name evidence="3" type="ORF">D7V93_05120</name>
</gene>
<dbReference type="Proteomes" id="UP000272888">
    <property type="component" value="Unassembled WGS sequence"/>
</dbReference>
<dbReference type="GO" id="GO:0009244">
    <property type="term" value="P:lipopolysaccharide core region biosynthetic process"/>
    <property type="evidence" value="ECO:0007669"/>
    <property type="project" value="TreeGrafter"/>
</dbReference>
<evidence type="ECO:0000313" key="3">
    <source>
        <dbReference type="EMBL" id="RKH65963.1"/>
    </source>
</evidence>
<dbReference type="PANTHER" id="PTHR30160">
    <property type="entry name" value="TETRAACYLDISACCHARIDE 4'-KINASE-RELATED"/>
    <property type="match status" value="1"/>
</dbReference>
<organism evidence="3 4">
    <name type="scientific">Corallococcus llansteffanensis</name>
    <dbReference type="NCBI Taxonomy" id="2316731"/>
    <lineage>
        <taxon>Bacteria</taxon>
        <taxon>Pseudomonadati</taxon>
        <taxon>Myxococcota</taxon>
        <taxon>Myxococcia</taxon>
        <taxon>Myxococcales</taxon>
        <taxon>Cystobacterineae</taxon>
        <taxon>Myxococcaceae</taxon>
        <taxon>Corallococcus</taxon>
    </lineage>
</organism>
<dbReference type="InterPro" id="IPR002201">
    <property type="entry name" value="Glyco_trans_9"/>
</dbReference>
<keyword evidence="1" id="KW-0328">Glycosyltransferase</keyword>
<comment type="caution">
    <text evidence="3">The sequence shown here is derived from an EMBL/GenBank/DDBJ whole genome shotgun (WGS) entry which is preliminary data.</text>
</comment>
<dbReference type="GO" id="GO:0008713">
    <property type="term" value="F:ADP-heptose-lipopolysaccharide heptosyltransferase activity"/>
    <property type="evidence" value="ECO:0007669"/>
    <property type="project" value="TreeGrafter"/>
</dbReference>
<dbReference type="RefSeq" id="WP_120642284.1">
    <property type="nucleotide sequence ID" value="NZ_RAWB01000032.1"/>
</dbReference>
<reference evidence="4" key="1">
    <citation type="submission" date="2018-09" db="EMBL/GenBank/DDBJ databases">
        <authorList>
            <person name="Livingstone P.G."/>
            <person name="Whitworth D.E."/>
        </authorList>
    </citation>
    <scope>NUCLEOTIDE SEQUENCE [LARGE SCALE GENOMIC DNA]</scope>
    <source>
        <strain evidence="4">CA051B</strain>
    </source>
</reference>
<accession>A0A3A8QBB3</accession>
<sequence>MDIRTDCQHFNGYKPCGPHKARGTHCEGCTDYRPTTGNVLIIKLQAAGEVVRNTPLLRAIQRQHPGARIFWLTNHPELIPRREVFKVLRFDLAGMLTVLDVKFDLLLSLDKDVEACALANRVDARVKKGFTQKDGVILPFDEDSRRKWRTGVFDDLMKANRKHYVEELFEICGYTFQGEEYLLPEFEVPSVPLAPGKQVVMLNTGAGSQWKPRLYSPASWTVLARGLKASGREVVLVGGPEEHARNEEISRAADVHYFGVQPFAGFIGLLSLADVVVTSVTFAFHAAVGLRKRIVLLNNTFNRHEFFMYGRGTVLEPEVPCLMCYKQDFDAGCVRRDCMDLISPERILRAVGEV</sequence>
<keyword evidence="4" id="KW-1185">Reference proteome</keyword>
<proteinExistence type="predicted"/>
<name>A0A3A8QBB3_9BACT</name>
<dbReference type="Pfam" id="PF01075">
    <property type="entry name" value="Glyco_transf_9"/>
    <property type="match status" value="1"/>
</dbReference>
<dbReference type="CDD" id="cd03789">
    <property type="entry name" value="GT9_LPS_heptosyltransferase"/>
    <property type="match status" value="1"/>
</dbReference>
<keyword evidence="2 3" id="KW-0808">Transferase</keyword>
<dbReference type="AlphaFoldDB" id="A0A3A8QBB3"/>
<protein>
    <submittedName>
        <fullName evidence="3">Glycosyltransferase family 9 protein</fullName>
    </submittedName>
</protein>
<dbReference type="EMBL" id="RAWB01000032">
    <property type="protein sequence ID" value="RKH65963.1"/>
    <property type="molecule type" value="Genomic_DNA"/>
</dbReference>
<dbReference type="InterPro" id="IPR051199">
    <property type="entry name" value="LPS_LOS_Heptosyltrfase"/>
</dbReference>
<dbReference type="SUPFAM" id="SSF53756">
    <property type="entry name" value="UDP-Glycosyltransferase/glycogen phosphorylase"/>
    <property type="match status" value="1"/>
</dbReference>
<dbReference type="GO" id="GO:0005829">
    <property type="term" value="C:cytosol"/>
    <property type="evidence" value="ECO:0007669"/>
    <property type="project" value="TreeGrafter"/>
</dbReference>
<evidence type="ECO:0000313" key="4">
    <source>
        <dbReference type="Proteomes" id="UP000272888"/>
    </source>
</evidence>
<dbReference type="Gene3D" id="3.40.50.2000">
    <property type="entry name" value="Glycogen Phosphorylase B"/>
    <property type="match status" value="2"/>
</dbReference>
<evidence type="ECO:0000256" key="1">
    <source>
        <dbReference type="ARBA" id="ARBA00022676"/>
    </source>
</evidence>
<evidence type="ECO:0000256" key="2">
    <source>
        <dbReference type="ARBA" id="ARBA00022679"/>
    </source>
</evidence>